<evidence type="ECO:0000313" key="2">
    <source>
        <dbReference type="Proteomes" id="UP000800094"/>
    </source>
</evidence>
<sequence length="341" mass="37240">MSKYNLVEVDTLDFLTIVNDEMDNISHSPNPAVKAGGSFMHIPLTDVQNPQAYGGAKKQMRMDNICCGAHGLSLMITVTRGNTKHTLLFDAGPEEEIFEKNASRLRADLGSVEHIHLSHYHRDHSGGLLKAIRMINSARPAGASPVTVDLHPNRPEFRGINAGGLPITLEADPTFDEVERAGGIVTKNADAHTALDDTFFISGEIPRITPYEQGIPGGIRLDKADGEWQPDPLIMEERFTMVNLKGKGLVLFTGCSHAGVINAIIHASEMLPNVPMYAVVGGYHLADAPDEKIQKTVSDFQDLSPKILMPGHCSGWRFKNAWDRVNPGGMVPVFAGQRYTL</sequence>
<proteinExistence type="predicted"/>
<dbReference type="PANTHER" id="PTHR13754">
    <property type="entry name" value="METALLO-BETA-LACTAMASE SUPERFAMILY PROTEIN"/>
    <property type="match status" value="1"/>
</dbReference>
<keyword evidence="2" id="KW-1185">Reference proteome</keyword>
<reference evidence="1" key="1">
    <citation type="journal article" date="2020" name="Stud. Mycol.">
        <title>101 Dothideomycetes genomes: a test case for predicting lifestyles and emergence of pathogens.</title>
        <authorList>
            <person name="Haridas S."/>
            <person name="Albert R."/>
            <person name="Binder M."/>
            <person name="Bloem J."/>
            <person name="Labutti K."/>
            <person name="Salamov A."/>
            <person name="Andreopoulos B."/>
            <person name="Baker S."/>
            <person name="Barry K."/>
            <person name="Bills G."/>
            <person name="Bluhm B."/>
            <person name="Cannon C."/>
            <person name="Castanera R."/>
            <person name="Culley D."/>
            <person name="Daum C."/>
            <person name="Ezra D."/>
            <person name="Gonzalez J."/>
            <person name="Henrissat B."/>
            <person name="Kuo A."/>
            <person name="Liang C."/>
            <person name="Lipzen A."/>
            <person name="Lutzoni F."/>
            <person name="Magnuson J."/>
            <person name="Mondo S."/>
            <person name="Nolan M."/>
            <person name="Ohm R."/>
            <person name="Pangilinan J."/>
            <person name="Park H.-J."/>
            <person name="Ramirez L."/>
            <person name="Alfaro M."/>
            <person name="Sun H."/>
            <person name="Tritt A."/>
            <person name="Yoshinaga Y."/>
            <person name="Zwiers L.-H."/>
            <person name="Turgeon B."/>
            <person name="Goodwin S."/>
            <person name="Spatafora J."/>
            <person name="Crous P."/>
            <person name="Grigoriev I."/>
        </authorList>
    </citation>
    <scope>NUCLEOTIDE SEQUENCE</scope>
    <source>
        <strain evidence="1">CBS 122368</strain>
    </source>
</reference>
<gene>
    <name evidence="1" type="ORF">BU26DRAFT_545785</name>
</gene>
<dbReference type="GO" id="GO:0016740">
    <property type="term" value="F:transferase activity"/>
    <property type="evidence" value="ECO:0007669"/>
    <property type="project" value="TreeGrafter"/>
</dbReference>
<dbReference type="OrthoDB" id="1470350at2759"/>
<dbReference type="GeneID" id="54585132"/>
<organism evidence="1 2">
    <name type="scientific">Trematosphaeria pertusa</name>
    <dbReference type="NCBI Taxonomy" id="390896"/>
    <lineage>
        <taxon>Eukaryota</taxon>
        <taxon>Fungi</taxon>
        <taxon>Dikarya</taxon>
        <taxon>Ascomycota</taxon>
        <taxon>Pezizomycotina</taxon>
        <taxon>Dothideomycetes</taxon>
        <taxon>Pleosporomycetidae</taxon>
        <taxon>Pleosporales</taxon>
        <taxon>Massarineae</taxon>
        <taxon>Trematosphaeriaceae</taxon>
        <taxon>Trematosphaeria</taxon>
    </lineage>
</organism>
<dbReference type="PANTHER" id="PTHR13754:SF13">
    <property type="entry name" value="METALLO-BETA-LACTAMASE SUPERFAMILY PROTEIN (AFU_ORTHOLOGUE AFUA_3G07630)"/>
    <property type="match status" value="1"/>
</dbReference>
<dbReference type="InterPro" id="IPR036866">
    <property type="entry name" value="RibonucZ/Hydroxyglut_hydro"/>
</dbReference>
<name>A0A6A6J0U6_9PLEO</name>
<accession>A0A6A6J0U6</accession>
<dbReference type="Gene3D" id="3.60.15.10">
    <property type="entry name" value="Ribonuclease Z/Hydroxyacylglutathione hydrolase-like"/>
    <property type="match status" value="1"/>
</dbReference>
<dbReference type="SUPFAM" id="SSF56281">
    <property type="entry name" value="Metallo-hydrolase/oxidoreductase"/>
    <property type="match status" value="1"/>
</dbReference>
<dbReference type="RefSeq" id="XP_033691469.1">
    <property type="nucleotide sequence ID" value="XM_033831802.1"/>
</dbReference>
<dbReference type="EMBL" id="ML987189">
    <property type="protein sequence ID" value="KAF2256465.1"/>
    <property type="molecule type" value="Genomic_DNA"/>
</dbReference>
<dbReference type="CDD" id="cd07713">
    <property type="entry name" value="DHPS-like_MBL-fold"/>
    <property type="match status" value="1"/>
</dbReference>
<protein>
    <submittedName>
        <fullName evidence="1">Uncharacterized protein</fullName>
    </submittedName>
</protein>
<dbReference type="InterPro" id="IPR052926">
    <property type="entry name" value="Metallo-beta-lactamase_dom"/>
</dbReference>
<dbReference type="Proteomes" id="UP000800094">
    <property type="component" value="Unassembled WGS sequence"/>
</dbReference>
<dbReference type="AlphaFoldDB" id="A0A6A6J0U6"/>
<dbReference type="InterPro" id="IPR041712">
    <property type="entry name" value="DHPS-like_MBL-fold"/>
</dbReference>
<evidence type="ECO:0000313" key="1">
    <source>
        <dbReference type="EMBL" id="KAF2256465.1"/>
    </source>
</evidence>